<dbReference type="AlphaFoldDB" id="A0A9X5IPX3"/>
<reference evidence="2 3" key="1">
    <citation type="submission" date="2020-04" db="EMBL/GenBank/DDBJ databases">
        <title>MicrobeNet Type strains.</title>
        <authorList>
            <person name="Nicholson A.C."/>
        </authorList>
    </citation>
    <scope>NUCLEOTIDE SEQUENCE [LARGE SCALE GENOMIC DNA]</scope>
    <source>
        <strain evidence="2 3">ATCC BAA-789</strain>
    </source>
</reference>
<organism evidence="2 3">
    <name type="scientific">Sanguibacter hominis ATCC BAA-789</name>
    <dbReference type="NCBI Taxonomy" id="1312740"/>
    <lineage>
        <taxon>Bacteria</taxon>
        <taxon>Bacillati</taxon>
        <taxon>Actinomycetota</taxon>
        <taxon>Actinomycetes</taxon>
        <taxon>Micrococcales</taxon>
        <taxon>Sanguibacteraceae</taxon>
        <taxon>Sanguibacter</taxon>
    </lineage>
</organism>
<gene>
    <name evidence="2" type="ORF">HF995_10265</name>
</gene>
<evidence type="ECO:0008006" key="4">
    <source>
        <dbReference type="Google" id="ProtNLM"/>
    </source>
</evidence>
<evidence type="ECO:0000256" key="1">
    <source>
        <dbReference type="SAM" id="MobiDB-lite"/>
    </source>
</evidence>
<protein>
    <recommendedName>
        <fullName evidence="4">DUF4352 domain-containing protein</fullName>
    </recommendedName>
</protein>
<proteinExistence type="predicted"/>
<dbReference type="RefSeq" id="WP_168447717.1">
    <property type="nucleotide sequence ID" value="NZ_JAAXOW010000003.1"/>
</dbReference>
<comment type="caution">
    <text evidence="2">The sequence shown here is derived from an EMBL/GenBank/DDBJ whole genome shotgun (WGS) entry which is preliminary data.</text>
</comment>
<name>A0A9X5IPX3_9MICO</name>
<sequence length="222" mass="22157">MDQHKIDAPRGRTTVTAGVAIVAMAFALGACTGQSQDAPTSATSTVTSSTAPAGSGATSGSAQAEVPAPPADLPTEPSDPKDAPEPLGPVERKKAKPVPLDTEATVAKGVVARVTKVEEVQGEATLPGEVAGDALRVTVTIANDTDETLDLSSAIVNLFHGPDDTPATTLSGPGAEPFPVTVAAGAKGSGTFVFRVAARGVPIHVEVDVAADLTIVAFEGDA</sequence>
<evidence type="ECO:0000313" key="3">
    <source>
        <dbReference type="Proteomes" id="UP000774283"/>
    </source>
</evidence>
<feature type="region of interest" description="Disordered" evidence="1">
    <location>
        <begin position="33"/>
        <end position="99"/>
    </location>
</feature>
<accession>A0A9X5IPX3</accession>
<evidence type="ECO:0000313" key="2">
    <source>
        <dbReference type="EMBL" id="NKX93647.1"/>
    </source>
</evidence>
<keyword evidence="3" id="KW-1185">Reference proteome</keyword>
<dbReference type="Proteomes" id="UP000774283">
    <property type="component" value="Unassembled WGS sequence"/>
</dbReference>
<dbReference type="EMBL" id="JAAXOW010000003">
    <property type="protein sequence ID" value="NKX93647.1"/>
    <property type="molecule type" value="Genomic_DNA"/>
</dbReference>
<feature type="compositionally biased region" description="Low complexity" evidence="1">
    <location>
        <begin position="38"/>
        <end position="62"/>
    </location>
</feature>
<dbReference type="PROSITE" id="PS51257">
    <property type="entry name" value="PROKAR_LIPOPROTEIN"/>
    <property type="match status" value="1"/>
</dbReference>